<name>A0AAN7B680_9PEZI</name>
<reference evidence="2" key="1">
    <citation type="journal article" date="2023" name="Mol. Phylogenet. Evol.">
        <title>Genome-scale phylogeny and comparative genomics of the fungal order Sordariales.</title>
        <authorList>
            <person name="Hensen N."/>
            <person name="Bonometti L."/>
            <person name="Westerberg I."/>
            <person name="Brannstrom I.O."/>
            <person name="Guillou S."/>
            <person name="Cros-Aarteil S."/>
            <person name="Calhoun S."/>
            <person name="Haridas S."/>
            <person name="Kuo A."/>
            <person name="Mondo S."/>
            <person name="Pangilinan J."/>
            <person name="Riley R."/>
            <person name="LaButti K."/>
            <person name="Andreopoulos B."/>
            <person name="Lipzen A."/>
            <person name="Chen C."/>
            <person name="Yan M."/>
            <person name="Daum C."/>
            <person name="Ng V."/>
            <person name="Clum A."/>
            <person name="Steindorff A."/>
            <person name="Ohm R.A."/>
            <person name="Martin F."/>
            <person name="Silar P."/>
            <person name="Natvig D.O."/>
            <person name="Lalanne C."/>
            <person name="Gautier V."/>
            <person name="Ament-Velasquez S.L."/>
            <person name="Kruys A."/>
            <person name="Hutchinson M.I."/>
            <person name="Powell A.J."/>
            <person name="Barry K."/>
            <person name="Miller A.N."/>
            <person name="Grigoriev I.V."/>
            <person name="Debuchy R."/>
            <person name="Gladieux P."/>
            <person name="Hiltunen Thoren M."/>
            <person name="Johannesson H."/>
        </authorList>
    </citation>
    <scope>NUCLEOTIDE SEQUENCE</scope>
    <source>
        <strain evidence="2">PSN293</strain>
    </source>
</reference>
<protein>
    <submittedName>
        <fullName evidence="2">Uncharacterized protein</fullName>
    </submittedName>
</protein>
<gene>
    <name evidence="2" type="ORF">QBC37DRAFT_205474</name>
</gene>
<organism evidence="2 3">
    <name type="scientific">Rhypophila decipiens</name>
    <dbReference type="NCBI Taxonomy" id="261697"/>
    <lineage>
        <taxon>Eukaryota</taxon>
        <taxon>Fungi</taxon>
        <taxon>Dikarya</taxon>
        <taxon>Ascomycota</taxon>
        <taxon>Pezizomycotina</taxon>
        <taxon>Sordariomycetes</taxon>
        <taxon>Sordariomycetidae</taxon>
        <taxon>Sordariales</taxon>
        <taxon>Naviculisporaceae</taxon>
        <taxon>Rhypophila</taxon>
    </lineage>
</organism>
<keyword evidence="1" id="KW-0732">Signal</keyword>
<feature type="chain" id="PRO_5042966015" evidence="1">
    <location>
        <begin position="28"/>
        <end position="73"/>
    </location>
</feature>
<dbReference type="AlphaFoldDB" id="A0AAN7B680"/>
<evidence type="ECO:0000313" key="3">
    <source>
        <dbReference type="Proteomes" id="UP001301769"/>
    </source>
</evidence>
<keyword evidence="3" id="KW-1185">Reference proteome</keyword>
<proteinExistence type="predicted"/>
<reference evidence="2" key="2">
    <citation type="submission" date="2023-05" db="EMBL/GenBank/DDBJ databases">
        <authorList>
            <consortium name="Lawrence Berkeley National Laboratory"/>
            <person name="Steindorff A."/>
            <person name="Hensen N."/>
            <person name="Bonometti L."/>
            <person name="Westerberg I."/>
            <person name="Brannstrom I.O."/>
            <person name="Guillou S."/>
            <person name="Cros-Aarteil S."/>
            <person name="Calhoun S."/>
            <person name="Haridas S."/>
            <person name="Kuo A."/>
            <person name="Mondo S."/>
            <person name="Pangilinan J."/>
            <person name="Riley R."/>
            <person name="Labutti K."/>
            <person name="Andreopoulos B."/>
            <person name="Lipzen A."/>
            <person name="Chen C."/>
            <person name="Yanf M."/>
            <person name="Daum C."/>
            <person name="Ng V."/>
            <person name="Clum A."/>
            <person name="Ohm R."/>
            <person name="Martin F."/>
            <person name="Silar P."/>
            <person name="Natvig D."/>
            <person name="Lalanne C."/>
            <person name="Gautier V."/>
            <person name="Ament-Velasquez S.L."/>
            <person name="Kruys A."/>
            <person name="Hutchinson M.I."/>
            <person name="Powell A.J."/>
            <person name="Barry K."/>
            <person name="Miller A.N."/>
            <person name="Grigoriev I.V."/>
            <person name="Debuchy R."/>
            <person name="Gladieux P."/>
            <person name="Thoren M.H."/>
            <person name="Johannesson H."/>
        </authorList>
    </citation>
    <scope>NUCLEOTIDE SEQUENCE</scope>
    <source>
        <strain evidence="2">PSN293</strain>
    </source>
</reference>
<evidence type="ECO:0000256" key="1">
    <source>
        <dbReference type="SAM" id="SignalP"/>
    </source>
</evidence>
<evidence type="ECO:0000313" key="2">
    <source>
        <dbReference type="EMBL" id="KAK4211794.1"/>
    </source>
</evidence>
<comment type="caution">
    <text evidence="2">The sequence shown here is derived from an EMBL/GenBank/DDBJ whole genome shotgun (WGS) entry which is preliminary data.</text>
</comment>
<dbReference type="EMBL" id="MU858140">
    <property type="protein sequence ID" value="KAK4211794.1"/>
    <property type="molecule type" value="Genomic_DNA"/>
</dbReference>
<feature type="signal peptide" evidence="1">
    <location>
        <begin position="1"/>
        <end position="27"/>
    </location>
</feature>
<accession>A0AAN7B680</accession>
<dbReference type="Proteomes" id="UP001301769">
    <property type="component" value="Unassembled WGS sequence"/>
</dbReference>
<sequence>MSWSSTAFEASLVKVLATFWPCQGVESVDSREPLANIPQQGLLTRGGATNTLSRASRFTGHSRKDHILGQINP</sequence>